<evidence type="ECO:0000313" key="2">
    <source>
        <dbReference type="Proteomes" id="UP001551695"/>
    </source>
</evidence>
<comment type="caution">
    <text evidence="1">The sequence shown here is derived from an EMBL/GenBank/DDBJ whole genome shotgun (WGS) entry which is preliminary data.</text>
</comment>
<accession>A0ABV3FPW0</accession>
<evidence type="ECO:0008006" key="3">
    <source>
        <dbReference type="Google" id="ProtNLM"/>
    </source>
</evidence>
<protein>
    <recommendedName>
        <fullName evidence="3">WXG100 family type VII secretion target</fullName>
    </recommendedName>
</protein>
<dbReference type="Proteomes" id="UP001551695">
    <property type="component" value="Unassembled WGS sequence"/>
</dbReference>
<proteinExistence type="predicted"/>
<name>A0ABV3FPW0_9NOCA</name>
<dbReference type="RefSeq" id="WP_355083278.1">
    <property type="nucleotide sequence ID" value="NZ_JBEXKW010000002.1"/>
</dbReference>
<reference evidence="1 2" key="1">
    <citation type="submission" date="2024-06" db="EMBL/GenBank/DDBJ databases">
        <title>The Natural Products Discovery Center: Release of the First 8490 Sequenced Strains for Exploring Actinobacteria Biosynthetic Diversity.</title>
        <authorList>
            <person name="Kalkreuter E."/>
            <person name="Kautsar S.A."/>
            <person name="Yang D."/>
            <person name="Bader C.D."/>
            <person name="Teijaro C.N."/>
            <person name="Fluegel L."/>
            <person name="Davis C.M."/>
            <person name="Simpson J.R."/>
            <person name="Lauterbach L."/>
            <person name="Steele A.D."/>
            <person name="Gui C."/>
            <person name="Meng S."/>
            <person name="Li G."/>
            <person name="Viehrig K."/>
            <person name="Ye F."/>
            <person name="Su P."/>
            <person name="Kiefer A.F."/>
            <person name="Nichols A."/>
            <person name="Cepeda A.J."/>
            <person name="Yan W."/>
            <person name="Fan B."/>
            <person name="Jiang Y."/>
            <person name="Adhikari A."/>
            <person name="Zheng C.-J."/>
            <person name="Schuster L."/>
            <person name="Cowan T.M."/>
            <person name="Smanski M.J."/>
            <person name="Chevrette M.G."/>
            <person name="De Carvalho L.P.S."/>
            <person name="Shen B."/>
        </authorList>
    </citation>
    <scope>NUCLEOTIDE SEQUENCE [LARGE SCALE GENOMIC DNA]</scope>
    <source>
        <strain evidence="1 2">NPDC050403</strain>
    </source>
</reference>
<gene>
    <name evidence="1" type="ORF">AB0I48_07865</name>
</gene>
<organism evidence="1 2">
    <name type="scientific">Nocardia aurea</name>
    <dbReference type="NCBI Taxonomy" id="2144174"/>
    <lineage>
        <taxon>Bacteria</taxon>
        <taxon>Bacillati</taxon>
        <taxon>Actinomycetota</taxon>
        <taxon>Actinomycetes</taxon>
        <taxon>Mycobacteriales</taxon>
        <taxon>Nocardiaceae</taxon>
        <taxon>Nocardia</taxon>
    </lineage>
</organism>
<sequence length="103" mass="11110">MGTVENYPNLLDIAAGKTGRVRDAINTVMGTLDASLAGRGAPWGDDEMGRRFSDGPEGYLSSRGNLKTSAAAIAGSFDNFSTTQYDTARQLRQLEEDNESQFD</sequence>
<dbReference type="EMBL" id="JBFAKC010000003">
    <property type="protein sequence ID" value="MEV0707460.1"/>
    <property type="molecule type" value="Genomic_DNA"/>
</dbReference>
<keyword evidence="2" id="KW-1185">Reference proteome</keyword>
<evidence type="ECO:0000313" key="1">
    <source>
        <dbReference type="EMBL" id="MEV0707460.1"/>
    </source>
</evidence>